<name>A0A518DS72_9BACT</name>
<evidence type="ECO:0000313" key="2">
    <source>
        <dbReference type="Proteomes" id="UP000317648"/>
    </source>
</evidence>
<keyword evidence="2" id="KW-1185">Reference proteome</keyword>
<dbReference type="KEGG" id="lcre:Pla8534_24910"/>
<dbReference type="AlphaFoldDB" id="A0A518DS72"/>
<gene>
    <name evidence="1" type="ORF">Pla8534_24910</name>
</gene>
<dbReference type="Proteomes" id="UP000317648">
    <property type="component" value="Chromosome"/>
</dbReference>
<organism evidence="1 2">
    <name type="scientific">Lignipirellula cremea</name>
    <dbReference type="NCBI Taxonomy" id="2528010"/>
    <lineage>
        <taxon>Bacteria</taxon>
        <taxon>Pseudomonadati</taxon>
        <taxon>Planctomycetota</taxon>
        <taxon>Planctomycetia</taxon>
        <taxon>Pirellulales</taxon>
        <taxon>Pirellulaceae</taxon>
        <taxon>Lignipirellula</taxon>
    </lineage>
</organism>
<proteinExistence type="predicted"/>
<evidence type="ECO:0000313" key="1">
    <source>
        <dbReference type="EMBL" id="QDU94685.1"/>
    </source>
</evidence>
<dbReference type="RefSeq" id="WP_145053304.1">
    <property type="nucleotide sequence ID" value="NZ_CP036433.1"/>
</dbReference>
<sequence length="224" mass="25444">MSVDDMIRDHTKESDIAYGSNLYQEVARRMTDVGLNLAFFAFTTSERSSCARTLDDDTASCPVLTLYLRYNAYFQQTGIDPHHGNWDDKWAQTRTVRDALNVILQRHGLDNDYVSDHTFIFVRTLEELAFRQLGQKCADGIKQLVIAEAPGVHVDGVYWDGAEYYVLMPDKADYKRVKRNVKANITKTAPKLLANADTDGYCQDYKTTIEFGYGGVVPMQFLRG</sequence>
<reference evidence="1 2" key="1">
    <citation type="submission" date="2019-02" db="EMBL/GenBank/DDBJ databases">
        <title>Deep-cultivation of Planctomycetes and their phenomic and genomic characterization uncovers novel biology.</title>
        <authorList>
            <person name="Wiegand S."/>
            <person name="Jogler M."/>
            <person name="Boedeker C."/>
            <person name="Pinto D."/>
            <person name="Vollmers J."/>
            <person name="Rivas-Marin E."/>
            <person name="Kohn T."/>
            <person name="Peeters S.H."/>
            <person name="Heuer A."/>
            <person name="Rast P."/>
            <person name="Oberbeckmann S."/>
            <person name="Bunk B."/>
            <person name="Jeske O."/>
            <person name="Meyerdierks A."/>
            <person name="Storesund J.E."/>
            <person name="Kallscheuer N."/>
            <person name="Luecker S."/>
            <person name="Lage O.M."/>
            <person name="Pohl T."/>
            <person name="Merkel B.J."/>
            <person name="Hornburger P."/>
            <person name="Mueller R.-W."/>
            <person name="Bruemmer F."/>
            <person name="Labrenz M."/>
            <person name="Spormann A.M."/>
            <person name="Op den Camp H."/>
            <person name="Overmann J."/>
            <person name="Amann R."/>
            <person name="Jetten M.S.M."/>
            <person name="Mascher T."/>
            <person name="Medema M.H."/>
            <person name="Devos D.P."/>
            <person name="Kaster A.-K."/>
            <person name="Ovreas L."/>
            <person name="Rohde M."/>
            <person name="Galperin M.Y."/>
            <person name="Jogler C."/>
        </authorList>
    </citation>
    <scope>NUCLEOTIDE SEQUENCE [LARGE SCALE GENOMIC DNA]</scope>
    <source>
        <strain evidence="1 2">Pla85_3_4</strain>
    </source>
</reference>
<accession>A0A518DS72</accession>
<protein>
    <submittedName>
        <fullName evidence="1">Uncharacterized protein</fullName>
    </submittedName>
</protein>
<dbReference type="EMBL" id="CP036433">
    <property type="protein sequence ID" value="QDU94685.1"/>
    <property type="molecule type" value="Genomic_DNA"/>
</dbReference>